<evidence type="ECO:0000313" key="5">
    <source>
        <dbReference type="Proteomes" id="UP000749646"/>
    </source>
</evidence>
<feature type="region of interest" description="Disordered" evidence="1">
    <location>
        <begin position="19"/>
        <end position="54"/>
    </location>
</feature>
<proteinExistence type="predicted"/>
<feature type="domain" description="Splicing factor 3A subunit 1 conserved" evidence="3">
    <location>
        <begin position="50"/>
        <end position="122"/>
    </location>
</feature>
<evidence type="ECO:0000256" key="1">
    <source>
        <dbReference type="SAM" id="MobiDB-lite"/>
    </source>
</evidence>
<name>A0A9P6J4I9_9FUNG</name>
<gene>
    <name evidence="4" type="ORF">BGZ65_010051</name>
</gene>
<dbReference type="AlphaFoldDB" id="A0A9P6J4I9"/>
<keyword evidence="2" id="KW-1133">Transmembrane helix</keyword>
<dbReference type="EMBL" id="JAAAHW010006399">
    <property type="protein sequence ID" value="KAF9961888.1"/>
    <property type="molecule type" value="Genomic_DNA"/>
</dbReference>
<feature type="transmembrane region" description="Helical" evidence="2">
    <location>
        <begin position="132"/>
        <end position="155"/>
    </location>
</feature>
<keyword evidence="5" id="KW-1185">Reference proteome</keyword>
<dbReference type="OrthoDB" id="447637at2759"/>
<organism evidence="4 5">
    <name type="scientific">Modicella reniformis</name>
    <dbReference type="NCBI Taxonomy" id="1440133"/>
    <lineage>
        <taxon>Eukaryota</taxon>
        <taxon>Fungi</taxon>
        <taxon>Fungi incertae sedis</taxon>
        <taxon>Mucoromycota</taxon>
        <taxon>Mortierellomycotina</taxon>
        <taxon>Mortierellomycetes</taxon>
        <taxon>Mortierellales</taxon>
        <taxon>Mortierellaceae</taxon>
        <taxon>Modicella</taxon>
    </lineage>
</organism>
<dbReference type="InterPro" id="IPR022030">
    <property type="entry name" value="SF3A1_dom"/>
</dbReference>
<evidence type="ECO:0000259" key="3">
    <source>
        <dbReference type="Pfam" id="PF12230"/>
    </source>
</evidence>
<dbReference type="Proteomes" id="UP000749646">
    <property type="component" value="Unassembled WGS sequence"/>
</dbReference>
<reference evidence="4" key="1">
    <citation type="journal article" date="2020" name="Fungal Divers.">
        <title>Resolving the Mortierellaceae phylogeny through synthesis of multi-gene phylogenetics and phylogenomics.</title>
        <authorList>
            <person name="Vandepol N."/>
            <person name="Liber J."/>
            <person name="Desiro A."/>
            <person name="Na H."/>
            <person name="Kennedy M."/>
            <person name="Barry K."/>
            <person name="Grigoriev I.V."/>
            <person name="Miller A.N."/>
            <person name="O'Donnell K."/>
            <person name="Stajich J.E."/>
            <person name="Bonito G."/>
        </authorList>
    </citation>
    <scope>NUCLEOTIDE SEQUENCE</scope>
    <source>
        <strain evidence="4">MES-2147</strain>
    </source>
</reference>
<accession>A0A9P6J4I9</accession>
<protein>
    <recommendedName>
        <fullName evidence="3">Splicing factor 3A subunit 1 conserved domain-containing protein</fullName>
    </recommendedName>
</protein>
<comment type="caution">
    <text evidence="4">The sequence shown here is derived from an EMBL/GenBank/DDBJ whole genome shotgun (WGS) entry which is preliminary data.</text>
</comment>
<evidence type="ECO:0000313" key="4">
    <source>
        <dbReference type="EMBL" id="KAF9961888.1"/>
    </source>
</evidence>
<sequence>MTEKRMMQVLAEIENIQDMPVDMEIDENDDDDDLEMEDWDDEQQQQQQGAFKGRTGAALEEAIQTCPRGEQVKLSDMDEHFHIELLDPRWKEMREQTEAKTKKANNMVSDGTDVARNLNMLKAQVNVWDDQYLNFCVLLISTLSFFSSLLCQVAIKNFVL</sequence>
<feature type="compositionally biased region" description="Acidic residues" evidence="1">
    <location>
        <begin position="21"/>
        <end position="43"/>
    </location>
</feature>
<evidence type="ECO:0000256" key="2">
    <source>
        <dbReference type="SAM" id="Phobius"/>
    </source>
</evidence>
<keyword evidence="2" id="KW-0812">Transmembrane</keyword>
<keyword evidence="2" id="KW-0472">Membrane</keyword>
<dbReference type="Pfam" id="PF12230">
    <property type="entry name" value="PRP21_like_P"/>
    <property type="match status" value="1"/>
</dbReference>